<sequence>KKPERNRDKKVTVSEVFNIYYNVPKVSDNINEKKDLKQEQDIELDAKIDLKKLINSYLKTLKT</sequence>
<dbReference type="Proteomes" id="UP000789860">
    <property type="component" value="Unassembled WGS sequence"/>
</dbReference>
<keyword evidence="2" id="KW-1185">Reference proteome</keyword>
<accession>A0ACA9N748</accession>
<evidence type="ECO:0000313" key="1">
    <source>
        <dbReference type="EMBL" id="CAG8637519.1"/>
    </source>
</evidence>
<proteinExistence type="predicted"/>
<gene>
    <name evidence="1" type="ORF">SCALOS_LOCUS8199</name>
</gene>
<evidence type="ECO:0000313" key="2">
    <source>
        <dbReference type="Proteomes" id="UP000789860"/>
    </source>
</evidence>
<dbReference type="EMBL" id="CAJVPM010020913">
    <property type="protein sequence ID" value="CAG8637519.1"/>
    <property type="molecule type" value="Genomic_DNA"/>
</dbReference>
<comment type="caution">
    <text evidence="1">The sequence shown here is derived from an EMBL/GenBank/DDBJ whole genome shotgun (WGS) entry which is preliminary data.</text>
</comment>
<organism evidence="1 2">
    <name type="scientific">Scutellospora calospora</name>
    <dbReference type="NCBI Taxonomy" id="85575"/>
    <lineage>
        <taxon>Eukaryota</taxon>
        <taxon>Fungi</taxon>
        <taxon>Fungi incertae sedis</taxon>
        <taxon>Mucoromycota</taxon>
        <taxon>Glomeromycotina</taxon>
        <taxon>Glomeromycetes</taxon>
        <taxon>Diversisporales</taxon>
        <taxon>Gigasporaceae</taxon>
        <taxon>Scutellospora</taxon>
    </lineage>
</organism>
<feature type="non-terminal residue" evidence="1">
    <location>
        <position position="1"/>
    </location>
</feature>
<reference evidence="1" key="1">
    <citation type="submission" date="2021-06" db="EMBL/GenBank/DDBJ databases">
        <authorList>
            <person name="Kallberg Y."/>
            <person name="Tangrot J."/>
            <person name="Rosling A."/>
        </authorList>
    </citation>
    <scope>NUCLEOTIDE SEQUENCE</scope>
    <source>
        <strain evidence="1">AU212A</strain>
    </source>
</reference>
<protein>
    <submittedName>
        <fullName evidence="1">4996_t:CDS:1</fullName>
    </submittedName>
</protein>
<name>A0ACA9N748_9GLOM</name>